<dbReference type="EMBL" id="BGZN01000002">
    <property type="protein sequence ID" value="GBR72688.1"/>
    <property type="molecule type" value="Genomic_DNA"/>
</dbReference>
<proteinExistence type="predicted"/>
<evidence type="ECO:0000313" key="2">
    <source>
        <dbReference type="Proteomes" id="UP000269352"/>
    </source>
</evidence>
<organism evidence="1 2">
    <name type="scientific">Termititenax aidoneus</name>
    <dbReference type="NCBI Taxonomy" id="2218524"/>
    <lineage>
        <taxon>Bacteria</taxon>
        <taxon>Bacillati</taxon>
        <taxon>Candidatus Margulisiibacteriota</taxon>
        <taxon>Candidatus Termititenacia</taxon>
        <taxon>Candidatus Termititenacales</taxon>
        <taxon>Candidatus Termititenacaceae</taxon>
        <taxon>Candidatus Termititenax</taxon>
    </lineage>
</organism>
<evidence type="ECO:0000313" key="1">
    <source>
        <dbReference type="EMBL" id="GBR72688.1"/>
    </source>
</evidence>
<accession>A0A388T8K5</accession>
<name>A0A388T8K5_TERA1</name>
<dbReference type="AlphaFoldDB" id="A0A388T8K5"/>
<reference evidence="1 2" key="1">
    <citation type="journal article" date="2019" name="ISME J.">
        <title>Genome analyses of uncultured TG2/ZB3 bacteria in 'Margulisbacteria' specifically attached to ectosymbiotic spirochetes of protists in the termite gut.</title>
        <authorList>
            <person name="Utami Y.D."/>
            <person name="Kuwahara H."/>
            <person name="Igai K."/>
            <person name="Murakami T."/>
            <person name="Sugaya K."/>
            <person name="Morikawa T."/>
            <person name="Nagura Y."/>
            <person name="Yuki M."/>
            <person name="Deevong P."/>
            <person name="Inoue T."/>
            <person name="Kihara K."/>
            <person name="Lo N."/>
            <person name="Yamada A."/>
            <person name="Ohkuma M."/>
            <person name="Hongoh Y."/>
        </authorList>
    </citation>
    <scope>NUCLEOTIDE SEQUENCE [LARGE SCALE GENOMIC DNA]</scope>
    <source>
        <strain evidence="1">NkOx7-01</strain>
    </source>
</reference>
<sequence length="180" mass="20374">MGRGWQTNIGGELYINEVRTFAVGGPIYPAIGEANVVSTIVRTFTFQTADGQRGDFYDENEEETTLSLGAGILTSIGKDYNLLTYYRDQLEGENKLSPPGRFVGPADKRQKMKLEVVNEGHYIVYGPNGMKYHFRLEIFEKNANWQKEWKKRLSVCADEDVYGDRIQDQSVLSNGDRGCE</sequence>
<protein>
    <submittedName>
        <fullName evidence="1">Uncharacterized protein</fullName>
    </submittedName>
</protein>
<keyword evidence="2" id="KW-1185">Reference proteome</keyword>
<dbReference type="Proteomes" id="UP000269352">
    <property type="component" value="Unassembled WGS sequence"/>
</dbReference>
<comment type="caution">
    <text evidence="1">The sequence shown here is derived from an EMBL/GenBank/DDBJ whole genome shotgun (WGS) entry which is preliminary data.</text>
</comment>
<gene>
    <name evidence="1" type="ORF">NO1_0186</name>
</gene>